<dbReference type="SMART" id="SM00575">
    <property type="entry name" value="ZnF_PMZ"/>
    <property type="match status" value="1"/>
</dbReference>
<dbReference type="PANTHER" id="PTHR31669">
    <property type="entry name" value="PROTEIN FAR1-RELATED SEQUENCE 10-RELATED"/>
    <property type="match status" value="1"/>
</dbReference>
<evidence type="ECO:0000256" key="6">
    <source>
        <dbReference type="RuleBase" id="RU367018"/>
    </source>
</evidence>
<organism evidence="9 10">
    <name type="scientific">Zingiber officinale</name>
    <name type="common">Ginger</name>
    <name type="synonym">Amomum zingiber</name>
    <dbReference type="NCBI Taxonomy" id="94328"/>
    <lineage>
        <taxon>Eukaryota</taxon>
        <taxon>Viridiplantae</taxon>
        <taxon>Streptophyta</taxon>
        <taxon>Embryophyta</taxon>
        <taxon>Tracheophyta</taxon>
        <taxon>Spermatophyta</taxon>
        <taxon>Magnoliopsida</taxon>
        <taxon>Liliopsida</taxon>
        <taxon>Zingiberales</taxon>
        <taxon>Zingiberaceae</taxon>
        <taxon>Zingiber</taxon>
    </lineage>
</organism>
<gene>
    <name evidence="9" type="ORF">ZIOFF_035302</name>
</gene>
<dbReference type="InterPro" id="IPR006564">
    <property type="entry name" value="Znf_PMZ"/>
</dbReference>
<comment type="similarity">
    <text evidence="1 6">Belongs to the FHY3/FAR1 family.</text>
</comment>
<dbReference type="EMBL" id="JACMSC010000010">
    <property type="protein sequence ID" value="KAG6503013.1"/>
    <property type="molecule type" value="Genomic_DNA"/>
</dbReference>
<comment type="subcellular location">
    <subcellularLocation>
        <location evidence="6">Nucleus</location>
    </subcellularLocation>
</comment>
<sequence>MEQELLIEGDVQVLGDSSSSNTLDTPQVGMYFSSEEEVRAFYKSYAQGLGFGISKLGSKKGDDGQIKYFSFGCSKNGKTVPKVKNSFYPRACSKTDCKAKINITVHNDELCVITSIQLEHNYALSPRKSRHFRCNKVLDSQTKRKLELNDQAGITLSKSFQSFVVEAGGYENLSFDERKCINYFVEQYDNALKSKIEKEDNSDFASFNSIIPVISGNPIEKQFQSVYTNKIFKLFQNELRGLMFCNTSFVKEEGSTLFFEVMETVYGKDGTTPKEISFWVQYSELQCQMKCLCRLFEFRGIVCRHLMSVLVKRKVTTVPEHYILERWRKDIKRGYQGITNIYDDSCQHAEERRRYNNLQPLLQEVGQLGSKNDERCFVLIGILKEAKKRFMDTNIGDSLDGDHDSNIIHEESRNESKKFHSPLKVRSRGHPPMKRKQSKLEQIEKRAKPKSRKKGSTIDRKQDELSNIEQIDKFSESQRLFRLDKELLVPNDIIQTMERTRSFEKPIDLLQMHADLFKEGESAKMNFEINDYPGYGDEGFEKLRGVEDELHWWRSFKASLVEDGFRALLGWLCEVRGGARSKGGLTVEVEPGFEFFL</sequence>
<name>A0A8J5G943_ZINOF</name>
<proteinExistence type="inferred from homology"/>
<dbReference type="InterPro" id="IPR031052">
    <property type="entry name" value="FHY3/FAR1"/>
</dbReference>
<dbReference type="AlphaFoldDB" id="A0A8J5G943"/>
<dbReference type="PROSITE" id="PS50966">
    <property type="entry name" value="ZF_SWIM"/>
    <property type="match status" value="1"/>
</dbReference>
<evidence type="ECO:0000313" key="10">
    <source>
        <dbReference type="Proteomes" id="UP000734854"/>
    </source>
</evidence>
<protein>
    <recommendedName>
        <fullName evidence="6">Protein FAR1-RELATED SEQUENCE</fullName>
    </recommendedName>
</protein>
<comment type="caution">
    <text evidence="9">The sequence shown here is derived from an EMBL/GenBank/DDBJ whole genome shotgun (WGS) entry which is preliminary data.</text>
</comment>
<dbReference type="InterPro" id="IPR007527">
    <property type="entry name" value="Znf_SWIM"/>
</dbReference>
<keyword evidence="4 6" id="KW-0862">Zinc</keyword>
<dbReference type="Pfam" id="PF03101">
    <property type="entry name" value="FAR1"/>
    <property type="match status" value="1"/>
</dbReference>
<evidence type="ECO:0000256" key="2">
    <source>
        <dbReference type="ARBA" id="ARBA00022723"/>
    </source>
</evidence>
<dbReference type="InterPro" id="IPR004330">
    <property type="entry name" value="FAR1_DNA_bnd_dom"/>
</dbReference>
<feature type="region of interest" description="Disordered" evidence="7">
    <location>
        <begin position="401"/>
        <end position="462"/>
    </location>
</feature>
<dbReference type="GO" id="GO:0006355">
    <property type="term" value="P:regulation of DNA-templated transcription"/>
    <property type="evidence" value="ECO:0007669"/>
    <property type="project" value="UniProtKB-UniRule"/>
</dbReference>
<feature type="domain" description="SWIM-type" evidence="8">
    <location>
        <begin position="278"/>
        <end position="314"/>
    </location>
</feature>
<feature type="compositionally biased region" description="Basic residues" evidence="7">
    <location>
        <begin position="419"/>
        <end position="437"/>
    </location>
</feature>
<evidence type="ECO:0000256" key="1">
    <source>
        <dbReference type="ARBA" id="ARBA00005889"/>
    </source>
</evidence>
<keyword evidence="6" id="KW-0539">Nucleus</keyword>
<dbReference type="Proteomes" id="UP000734854">
    <property type="component" value="Unassembled WGS sequence"/>
</dbReference>
<keyword evidence="2 6" id="KW-0479">Metal-binding</keyword>
<accession>A0A8J5G943</accession>
<dbReference type="GO" id="GO:0008270">
    <property type="term" value="F:zinc ion binding"/>
    <property type="evidence" value="ECO:0007669"/>
    <property type="project" value="UniProtKB-UniRule"/>
</dbReference>
<evidence type="ECO:0000256" key="4">
    <source>
        <dbReference type="ARBA" id="ARBA00022833"/>
    </source>
</evidence>
<dbReference type="PANTHER" id="PTHR31669:SF283">
    <property type="entry name" value="PROTEIN FAR1-RELATED SEQUENCE"/>
    <property type="match status" value="1"/>
</dbReference>
<evidence type="ECO:0000256" key="5">
    <source>
        <dbReference type="PROSITE-ProRule" id="PRU00325"/>
    </source>
</evidence>
<evidence type="ECO:0000256" key="3">
    <source>
        <dbReference type="ARBA" id="ARBA00022771"/>
    </source>
</evidence>
<dbReference type="GO" id="GO:0005634">
    <property type="term" value="C:nucleus"/>
    <property type="evidence" value="ECO:0007669"/>
    <property type="project" value="UniProtKB-SubCell"/>
</dbReference>
<evidence type="ECO:0000256" key="7">
    <source>
        <dbReference type="SAM" id="MobiDB-lite"/>
    </source>
</evidence>
<evidence type="ECO:0000259" key="8">
    <source>
        <dbReference type="PROSITE" id="PS50966"/>
    </source>
</evidence>
<keyword evidence="3 5" id="KW-0863">Zinc-finger</keyword>
<evidence type="ECO:0000313" key="9">
    <source>
        <dbReference type="EMBL" id="KAG6503013.1"/>
    </source>
</evidence>
<feature type="compositionally biased region" description="Basic and acidic residues" evidence="7">
    <location>
        <begin position="401"/>
        <end position="418"/>
    </location>
</feature>
<reference evidence="9 10" key="1">
    <citation type="submission" date="2020-08" db="EMBL/GenBank/DDBJ databases">
        <title>Plant Genome Project.</title>
        <authorList>
            <person name="Zhang R.-G."/>
        </authorList>
    </citation>
    <scope>NUCLEOTIDE SEQUENCE [LARGE SCALE GENOMIC DNA]</scope>
    <source>
        <tissue evidence="9">Rhizome</tissue>
    </source>
</reference>
<comment type="function">
    <text evidence="6">Putative transcription activator involved in regulating light control of development.</text>
</comment>
<keyword evidence="10" id="KW-1185">Reference proteome</keyword>